<evidence type="ECO:0000259" key="2">
    <source>
        <dbReference type="PROSITE" id="PS51186"/>
    </source>
</evidence>
<dbReference type="PANTHER" id="PTHR43792">
    <property type="entry name" value="GNAT FAMILY, PUTATIVE (AFU_ORTHOLOGUE AFUA_3G00765)-RELATED-RELATED"/>
    <property type="match status" value="1"/>
</dbReference>
<dbReference type="CDD" id="cd04301">
    <property type="entry name" value="NAT_SF"/>
    <property type="match status" value="1"/>
</dbReference>
<accession>A0A2P8IBY9</accession>
<feature type="domain" description="N-acetyltransferase" evidence="2">
    <location>
        <begin position="38"/>
        <end position="203"/>
    </location>
</feature>
<sequence length="218" mass="24608">MTLDSAGTGGKTDATSWPGFRRLTGVTKPDYPIRTRRLTLRPFTPDDFAALHSWQSRPDVVRYLYGEARTPEETTGSLALKASVTWPEKEGDHLALAVEKDGVVIGEAVLKWLSEAHRQGEVGYIFHPDHHGHGYATEAAAAMLDLGFTHLGLHRIVASCDAFNEPSWRVMERLGMRREAHFRHNEVFKGDWGEELIYAILEDEWHRMADSRWRGDGA</sequence>
<comment type="caution">
    <text evidence="3">The sequence shown here is derived from an EMBL/GenBank/DDBJ whole genome shotgun (WGS) entry which is preliminary data.</text>
</comment>
<evidence type="ECO:0000313" key="3">
    <source>
        <dbReference type="EMBL" id="PSL55981.1"/>
    </source>
</evidence>
<proteinExistence type="predicted"/>
<dbReference type="InterPro" id="IPR000182">
    <property type="entry name" value="GNAT_dom"/>
</dbReference>
<dbReference type="InterPro" id="IPR016181">
    <property type="entry name" value="Acyl_CoA_acyltransferase"/>
</dbReference>
<name>A0A2P8IBY9_SACCR</name>
<gene>
    <name evidence="3" type="ORF">B0I31_104272</name>
</gene>
<feature type="region of interest" description="Disordered" evidence="1">
    <location>
        <begin position="1"/>
        <end position="20"/>
    </location>
</feature>
<keyword evidence="3" id="KW-0808">Transferase</keyword>
<dbReference type="EMBL" id="PYAX01000004">
    <property type="protein sequence ID" value="PSL55981.1"/>
    <property type="molecule type" value="Genomic_DNA"/>
</dbReference>
<dbReference type="SUPFAM" id="SSF55729">
    <property type="entry name" value="Acyl-CoA N-acyltransferases (Nat)"/>
    <property type="match status" value="1"/>
</dbReference>
<reference evidence="3 4" key="1">
    <citation type="submission" date="2018-03" db="EMBL/GenBank/DDBJ databases">
        <title>Genomic Encyclopedia of Type Strains, Phase III (KMG-III): the genomes of soil and plant-associated and newly described type strains.</title>
        <authorList>
            <person name="Whitman W."/>
        </authorList>
    </citation>
    <scope>NUCLEOTIDE SEQUENCE [LARGE SCALE GENOMIC DNA]</scope>
    <source>
        <strain evidence="3 4">CGMCC 4.7097</strain>
    </source>
</reference>
<protein>
    <submittedName>
        <fullName evidence="3">RimJ/RimL family protein N-acetyltransferase</fullName>
    </submittedName>
</protein>
<dbReference type="InterPro" id="IPR051531">
    <property type="entry name" value="N-acetyltransferase"/>
</dbReference>
<dbReference type="PANTHER" id="PTHR43792:SF1">
    <property type="entry name" value="N-ACETYLTRANSFERASE DOMAIN-CONTAINING PROTEIN"/>
    <property type="match status" value="1"/>
</dbReference>
<dbReference type="Pfam" id="PF13302">
    <property type="entry name" value="Acetyltransf_3"/>
    <property type="match status" value="1"/>
</dbReference>
<keyword evidence="4" id="KW-1185">Reference proteome</keyword>
<dbReference type="AlphaFoldDB" id="A0A2P8IBY9"/>
<organism evidence="3 4">
    <name type="scientific">Saccharothrix carnea</name>
    <dbReference type="NCBI Taxonomy" id="1280637"/>
    <lineage>
        <taxon>Bacteria</taxon>
        <taxon>Bacillati</taxon>
        <taxon>Actinomycetota</taxon>
        <taxon>Actinomycetes</taxon>
        <taxon>Pseudonocardiales</taxon>
        <taxon>Pseudonocardiaceae</taxon>
        <taxon>Saccharothrix</taxon>
    </lineage>
</organism>
<evidence type="ECO:0000256" key="1">
    <source>
        <dbReference type="SAM" id="MobiDB-lite"/>
    </source>
</evidence>
<dbReference type="PROSITE" id="PS51186">
    <property type="entry name" value="GNAT"/>
    <property type="match status" value="1"/>
</dbReference>
<dbReference type="Proteomes" id="UP000241118">
    <property type="component" value="Unassembled WGS sequence"/>
</dbReference>
<evidence type="ECO:0000313" key="4">
    <source>
        <dbReference type="Proteomes" id="UP000241118"/>
    </source>
</evidence>
<dbReference type="GO" id="GO:0016747">
    <property type="term" value="F:acyltransferase activity, transferring groups other than amino-acyl groups"/>
    <property type="evidence" value="ECO:0007669"/>
    <property type="project" value="InterPro"/>
</dbReference>
<dbReference type="Gene3D" id="3.40.630.30">
    <property type="match status" value="1"/>
</dbReference>